<keyword evidence="2" id="KW-1185">Reference proteome</keyword>
<reference evidence="1 2" key="1">
    <citation type="submission" date="2018-11" db="EMBL/GenBank/DDBJ databases">
        <title>Sequencing the genomes of 1000 actinobacteria strains.</title>
        <authorList>
            <person name="Klenk H.-P."/>
        </authorList>
    </citation>
    <scope>NUCLEOTIDE SEQUENCE [LARGE SCALE GENOMIC DNA]</scope>
    <source>
        <strain evidence="1 2">DSM 44231</strain>
    </source>
</reference>
<dbReference type="InterPro" id="IPR053717">
    <property type="entry name" value="MerB_lyase_sf"/>
</dbReference>
<dbReference type="GO" id="GO:0018836">
    <property type="term" value="F:alkylmercury lyase activity"/>
    <property type="evidence" value="ECO:0007669"/>
    <property type="project" value="InterPro"/>
</dbReference>
<evidence type="ECO:0000313" key="2">
    <source>
        <dbReference type="Proteomes" id="UP000268727"/>
    </source>
</evidence>
<protein>
    <submittedName>
        <fullName evidence="1">Alkylmercury lyase-like protein</fullName>
    </submittedName>
</protein>
<dbReference type="InterPro" id="IPR004927">
    <property type="entry name" value="MerB"/>
</dbReference>
<dbReference type="Proteomes" id="UP000268727">
    <property type="component" value="Unassembled WGS sequence"/>
</dbReference>
<organism evidence="1 2">
    <name type="scientific">Saccharothrix texasensis</name>
    <dbReference type="NCBI Taxonomy" id="103734"/>
    <lineage>
        <taxon>Bacteria</taxon>
        <taxon>Bacillati</taxon>
        <taxon>Actinomycetota</taxon>
        <taxon>Actinomycetes</taxon>
        <taxon>Pseudonocardiales</taxon>
        <taxon>Pseudonocardiaceae</taxon>
        <taxon>Saccharothrix</taxon>
    </lineage>
</organism>
<comment type="caution">
    <text evidence="1">The sequence shown here is derived from an EMBL/GenBank/DDBJ whole genome shotgun (WGS) entry which is preliminary data.</text>
</comment>
<evidence type="ECO:0000313" key="1">
    <source>
        <dbReference type="EMBL" id="ROP37319.1"/>
    </source>
</evidence>
<dbReference type="SUPFAM" id="SSF160387">
    <property type="entry name" value="NosL/MerB-like"/>
    <property type="match status" value="1"/>
</dbReference>
<gene>
    <name evidence="1" type="ORF">EDD40_2624</name>
</gene>
<proteinExistence type="predicted"/>
<dbReference type="AlphaFoldDB" id="A0A3N1H468"/>
<dbReference type="EMBL" id="RJKM01000001">
    <property type="protein sequence ID" value="ROP37319.1"/>
    <property type="molecule type" value="Genomic_DNA"/>
</dbReference>
<sequence>MTEPTDLRLNKGSASAGITTPARQLHHGILAAFADTGRPPGPQDLEDYTHDHGIDLEPALRELTGCDLLAVDHRGRIRAAYPFSPTPTRHSVTWAGGPTTHAMCAVDALGMSAMLDHPAVITSTEPGSDATITIRVDRDQATWTPDTAVVLAGTTTDDGCCPSADRTCGYINFFTSAQAACNWADAHPEITATVLDQTQALASGITEFGALLQPTSETRPA</sequence>
<accession>A0A3N1H468</accession>
<dbReference type="Gene3D" id="3.30.450.410">
    <property type="match status" value="1"/>
</dbReference>
<dbReference type="OrthoDB" id="7185309at2"/>
<dbReference type="Pfam" id="PF03243">
    <property type="entry name" value="MerB"/>
    <property type="match status" value="1"/>
</dbReference>
<name>A0A3N1H468_9PSEU</name>
<keyword evidence="1" id="KW-0456">Lyase</keyword>